<dbReference type="RefSeq" id="WP_138198293.1">
    <property type="nucleotide sequence ID" value="NZ_VCIW01000041.1"/>
</dbReference>
<evidence type="ECO:0000256" key="1">
    <source>
        <dbReference type="ARBA" id="ARBA00022908"/>
    </source>
</evidence>
<dbReference type="InterPro" id="IPR050090">
    <property type="entry name" value="Tyrosine_recombinase_XerCD"/>
</dbReference>
<dbReference type="SUPFAM" id="SSF56349">
    <property type="entry name" value="DNA breaking-rejoining enzymes"/>
    <property type="match status" value="1"/>
</dbReference>
<gene>
    <name evidence="7" type="ORF">FE782_31415</name>
</gene>
<evidence type="ECO:0000313" key="8">
    <source>
        <dbReference type="Proteomes" id="UP000309676"/>
    </source>
</evidence>
<dbReference type="InterPro" id="IPR010998">
    <property type="entry name" value="Integrase_recombinase_N"/>
</dbReference>
<dbReference type="InterPro" id="IPR004107">
    <property type="entry name" value="Integrase_SAM-like_N"/>
</dbReference>
<accession>A0A5R9FXU1</accession>
<feature type="domain" description="Core-binding (CB)" evidence="6">
    <location>
        <begin position="108"/>
        <end position="192"/>
    </location>
</feature>
<dbReference type="Pfam" id="PF02899">
    <property type="entry name" value="Phage_int_SAM_1"/>
    <property type="match status" value="1"/>
</dbReference>
<evidence type="ECO:0000256" key="3">
    <source>
        <dbReference type="ARBA" id="ARBA00023172"/>
    </source>
</evidence>
<organism evidence="7 8">
    <name type="scientific">Paenibacillus antri</name>
    <dbReference type="NCBI Taxonomy" id="2582848"/>
    <lineage>
        <taxon>Bacteria</taxon>
        <taxon>Bacillati</taxon>
        <taxon>Bacillota</taxon>
        <taxon>Bacilli</taxon>
        <taxon>Bacillales</taxon>
        <taxon>Paenibacillaceae</taxon>
        <taxon>Paenibacillus</taxon>
    </lineage>
</organism>
<evidence type="ECO:0000259" key="6">
    <source>
        <dbReference type="PROSITE" id="PS51900"/>
    </source>
</evidence>
<evidence type="ECO:0000256" key="2">
    <source>
        <dbReference type="ARBA" id="ARBA00023125"/>
    </source>
</evidence>
<keyword evidence="2 4" id="KW-0238">DNA-binding</keyword>
<dbReference type="OrthoDB" id="283809at2"/>
<dbReference type="PROSITE" id="PS51900">
    <property type="entry name" value="CB"/>
    <property type="match status" value="1"/>
</dbReference>
<dbReference type="InterPro" id="IPR044068">
    <property type="entry name" value="CB"/>
</dbReference>
<dbReference type="GO" id="GO:0015074">
    <property type="term" value="P:DNA integration"/>
    <property type="evidence" value="ECO:0007669"/>
    <property type="project" value="UniProtKB-KW"/>
</dbReference>
<evidence type="ECO:0000259" key="5">
    <source>
        <dbReference type="PROSITE" id="PS51898"/>
    </source>
</evidence>
<dbReference type="PANTHER" id="PTHR30349:SF90">
    <property type="entry name" value="TYROSINE RECOMBINASE XERD"/>
    <property type="match status" value="1"/>
</dbReference>
<reference evidence="7 8" key="1">
    <citation type="submission" date="2019-05" db="EMBL/GenBank/DDBJ databases">
        <authorList>
            <person name="Narsing Rao M.P."/>
            <person name="Li W.J."/>
        </authorList>
    </citation>
    <scope>NUCLEOTIDE SEQUENCE [LARGE SCALE GENOMIC DNA]</scope>
    <source>
        <strain evidence="7 8">SYSU_K30003</strain>
    </source>
</reference>
<feature type="domain" description="Tyr recombinase" evidence="5">
    <location>
        <begin position="215"/>
        <end position="401"/>
    </location>
</feature>
<dbReference type="AlphaFoldDB" id="A0A5R9FXU1"/>
<dbReference type="Gene3D" id="1.10.150.130">
    <property type="match status" value="1"/>
</dbReference>
<dbReference type="CDD" id="cd01188">
    <property type="entry name" value="INT_RitA_C_like"/>
    <property type="match status" value="1"/>
</dbReference>
<name>A0A5R9FXU1_9BACL</name>
<evidence type="ECO:0000313" key="7">
    <source>
        <dbReference type="EMBL" id="TLS48301.1"/>
    </source>
</evidence>
<dbReference type="EMBL" id="VCIW01000041">
    <property type="protein sequence ID" value="TLS48301.1"/>
    <property type="molecule type" value="Genomic_DNA"/>
</dbReference>
<proteinExistence type="predicted"/>
<dbReference type="Proteomes" id="UP000309676">
    <property type="component" value="Unassembled WGS sequence"/>
</dbReference>
<keyword evidence="1" id="KW-0229">DNA integration</keyword>
<keyword evidence="8" id="KW-1185">Reference proteome</keyword>
<dbReference type="InterPro" id="IPR002104">
    <property type="entry name" value="Integrase_catalytic"/>
</dbReference>
<dbReference type="Pfam" id="PF00589">
    <property type="entry name" value="Phage_integrase"/>
    <property type="match status" value="1"/>
</dbReference>
<evidence type="ECO:0000256" key="4">
    <source>
        <dbReference type="PROSITE-ProRule" id="PRU01248"/>
    </source>
</evidence>
<dbReference type="PROSITE" id="PS51898">
    <property type="entry name" value="TYR_RECOMBINASE"/>
    <property type="match status" value="1"/>
</dbReference>
<dbReference type="Gene3D" id="1.10.443.10">
    <property type="entry name" value="Intergrase catalytic core"/>
    <property type="match status" value="1"/>
</dbReference>
<dbReference type="PANTHER" id="PTHR30349">
    <property type="entry name" value="PHAGE INTEGRASE-RELATED"/>
    <property type="match status" value="1"/>
</dbReference>
<dbReference type="InterPro" id="IPR011010">
    <property type="entry name" value="DNA_brk_join_enz"/>
</dbReference>
<keyword evidence="3" id="KW-0233">DNA recombination</keyword>
<dbReference type="GO" id="GO:0006310">
    <property type="term" value="P:DNA recombination"/>
    <property type="evidence" value="ECO:0007669"/>
    <property type="project" value="UniProtKB-KW"/>
</dbReference>
<dbReference type="InterPro" id="IPR013762">
    <property type="entry name" value="Integrase-like_cat_sf"/>
</dbReference>
<dbReference type="GO" id="GO:0003677">
    <property type="term" value="F:DNA binding"/>
    <property type="evidence" value="ECO:0007669"/>
    <property type="project" value="UniProtKB-UniRule"/>
</dbReference>
<protein>
    <submittedName>
        <fullName evidence="7">Integrase</fullName>
    </submittedName>
</protein>
<sequence length="416" mass="47620">METKSHMTVADLIHVTRNELQKSRYTEFSMQGVERTWRNLEEYLRVKGINIFNREIGMSFLEDRYHYSANPKSTANEDRLRAIHLLTDFQAHERAFIRRQSKQTEFAEPFQTVFRDFMDFRKLSGISKRTLESYAIYLERFSEYLLNHSVNHISEIDVPHIHGFIQATAATHRTATVYCTSGVLRVLFRFLYEQRLHPKNLALLVPSVKCSKKSKVPSAYSQEEIRNLLSVVDRGNPKGKRDYALLLIAIRLGLRASDICGLTFENLKWESNTIELRQEKTGAMLVLPLFNDVGEALIDYIKYGRPPVQDREIFLRMSAPIGRMSYPTLHSIVTHYLNKAGVPIPAGKKHGPHSLRHSLASALLHNNTPMPVISEILGHTDTESTSVYLKIDILNLRDYALDVPPLQVISMGGVVV</sequence>
<comment type="caution">
    <text evidence="7">The sequence shown here is derived from an EMBL/GenBank/DDBJ whole genome shotgun (WGS) entry which is preliminary data.</text>
</comment>